<accession>A0A4Y7U475</accession>
<reference evidence="1 2" key="1">
    <citation type="journal article" date="2018" name="Syst. Appl. Microbiol.">
        <title>Flavobacterium circumlabens sp. nov. and Flavobacterium cupreum sp. nov., two psychrotrophic species isolated from Antarctic environmental samples.</title>
        <authorList>
            <person name="Kralova S."/>
            <person name="Busse H.J."/>
            <person name="Svec P."/>
            <person name="Maslanova I."/>
            <person name="Stankova E."/>
            <person name="Bartak M."/>
            <person name="Sedlacek I."/>
        </authorList>
    </citation>
    <scope>NUCLEOTIDE SEQUENCE [LARGE SCALE GENOMIC DNA]</scope>
    <source>
        <strain evidence="1 2">CCM 8828</strain>
    </source>
</reference>
<feature type="non-terminal residue" evidence="1">
    <location>
        <position position="1"/>
    </location>
</feature>
<dbReference type="AlphaFoldDB" id="A0A4Y7U475"/>
<dbReference type="Proteomes" id="UP000298340">
    <property type="component" value="Unassembled WGS sequence"/>
</dbReference>
<name>A0A4Y7U475_9FLAO</name>
<dbReference type="EMBL" id="QWDN01001099">
    <property type="protein sequence ID" value="TEB40619.1"/>
    <property type="molecule type" value="Genomic_DNA"/>
</dbReference>
<keyword evidence="1" id="KW-0378">Hydrolase</keyword>
<comment type="caution">
    <text evidence="1">The sequence shown here is derived from an EMBL/GenBank/DDBJ whole genome shotgun (WGS) entry which is preliminary data.</text>
</comment>
<evidence type="ECO:0000313" key="2">
    <source>
        <dbReference type="Proteomes" id="UP000298340"/>
    </source>
</evidence>
<organism evidence="1 2">
    <name type="scientific">Flavobacterium circumlabens</name>
    <dbReference type="NCBI Taxonomy" id="2133765"/>
    <lineage>
        <taxon>Bacteria</taxon>
        <taxon>Pseudomonadati</taxon>
        <taxon>Bacteroidota</taxon>
        <taxon>Flavobacteriia</taxon>
        <taxon>Flavobacteriales</taxon>
        <taxon>Flavobacteriaceae</taxon>
        <taxon>Flavobacterium</taxon>
    </lineage>
</organism>
<keyword evidence="1" id="KW-0269">Exonuclease</keyword>
<sequence>DTIAVAQIFLRFRREDLLIDDEIIHV</sequence>
<gene>
    <name evidence="1" type="ORF">D0809_29690</name>
</gene>
<evidence type="ECO:0000313" key="1">
    <source>
        <dbReference type="EMBL" id="TEB40619.1"/>
    </source>
</evidence>
<proteinExistence type="predicted"/>
<protein>
    <submittedName>
        <fullName evidence="1">3'-5' exonuclease</fullName>
    </submittedName>
</protein>
<dbReference type="GO" id="GO:0004527">
    <property type="term" value="F:exonuclease activity"/>
    <property type="evidence" value="ECO:0007669"/>
    <property type="project" value="UniProtKB-KW"/>
</dbReference>
<keyword evidence="1" id="KW-0540">Nuclease</keyword>